<dbReference type="InterPro" id="IPR016153">
    <property type="entry name" value="Heat_shock_Hsp33_N"/>
</dbReference>
<dbReference type="PIRSF" id="PIRSF005261">
    <property type="entry name" value="Heat_shock_Hsp33"/>
    <property type="match status" value="1"/>
</dbReference>
<evidence type="ECO:0000313" key="7">
    <source>
        <dbReference type="Proteomes" id="UP000254792"/>
    </source>
</evidence>
<dbReference type="InterPro" id="IPR016154">
    <property type="entry name" value="Heat_shock_Hsp33_C"/>
</dbReference>
<protein>
    <submittedName>
        <fullName evidence="6">Heat shock protein 33</fullName>
    </submittedName>
</protein>
<keyword evidence="5" id="KW-0676">Redox-active center</keyword>
<dbReference type="GO" id="GO:0044183">
    <property type="term" value="F:protein folding chaperone"/>
    <property type="evidence" value="ECO:0007669"/>
    <property type="project" value="TreeGrafter"/>
</dbReference>
<dbReference type="Gene3D" id="3.55.30.10">
    <property type="entry name" value="Hsp33 domain"/>
    <property type="match status" value="1"/>
</dbReference>
<evidence type="ECO:0000313" key="6">
    <source>
        <dbReference type="EMBL" id="AXK50690.1"/>
    </source>
</evidence>
<keyword evidence="7" id="KW-1185">Reference proteome</keyword>
<dbReference type="InterPro" id="IPR000397">
    <property type="entry name" value="Heat_shock_Hsp33"/>
</dbReference>
<proteinExistence type="predicted"/>
<evidence type="ECO:0000256" key="3">
    <source>
        <dbReference type="ARBA" id="ARBA00023157"/>
    </source>
</evidence>
<dbReference type="EMBL" id="CP031376">
    <property type="protein sequence ID" value="AXK50690.1"/>
    <property type="molecule type" value="Genomic_DNA"/>
</dbReference>
<name>A0A345Z261_9MOLU</name>
<dbReference type="SUPFAM" id="SSF64397">
    <property type="entry name" value="Hsp33 domain"/>
    <property type="match status" value="1"/>
</dbReference>
<organism evidence="6 7">
    <name type="scientific">Spiroplasma alleghenense</name>
    <dbReference type="NCBI Taxonomy" id="216931"/>
    <lineage>
        <taxon>Bacteria</taxon>
        <taxon>Bacillati</taxon>
        <taxon>Mycoplasmatota</taxon>
        <taxon>Mollicutes</taxon>
        <taxon>Entomoplasmatales</taxon>
        <taxon>Spiroplasmataceae</taxon>
        <taxon>Spiroplasma</taxon>
    </lineage>
</organism>
<dbReference type="GO" id="GO:0051082">
    <property type="term" value="F:unfolded protein binding"/>
    <property type="evidence" value="ECO:0007669"/>
    <property type="project" value="InterPro"/>
</dbReference>
<evidence type="ECO:0000256" key="4">
    <source>
        <dbReference type="ARBA" id="ARBA00023186"/>
    </source>
</evidence>
<keyword evidence="4" id="KW-0143">Chaperone</keyword>
<dbReference type="PANTHER" id="PTHR30111">
    <property type="entry name" value="33 KDA CHAPERONIN"/>
    <property type="match status" value="1"/>
</dbReference>
<evidence type="ECO:0000256" key="1">
    <source>
        <dbReference type="ARBA" id="ARBA00022490"/>
    </source>
</evidence>
<evidence type="ECO:0000256" key="2">
    <source>
        <dbReference type="ARBA" id="ARBA00022833"/>
    </source>
</evidence>
<dbReference type="SUPFAM" id="SSF118352">
    <property type="entry name" value="HSP33 redox switch-like"/>
    <property type="match status" value="1"/>
</dbReference>
<dbReference type="Proteomes" id="UP000254792">
    <property type="component" value="Chromosome"/>
</dbReference>
<evidence type="ECO:0000256" key="5">
    <source>
        <dbReference type="ARBA" id="ARBA00023284"/>
    </source>
</evidence>
<keyword evidence="1" id="KW-0963">Cytoplasm</keyword>
<dbReference type="GO" id="GO:0005737">
    <property type="term" value="C:cytoplasm"/>
    <property type="evidence" value="ECO:0007669"/>
    <property type="project" value="InterPro"/>
</dbReference>
<dbReference type="OrthoDB" id="9776534at2"/>
<dbReference type="RefSeq" id="WP_115557620.1">
    <property type="nucleotide sequence ID" value="NZ_CP031376.1"/>
</dbReference>
<gene>
    <name evidence="6" type="primary">hslO</name>
    <name evidence="6" type="ORF">SALLE_v1c00140</name>
</gene>
<dbReference type="PANTHER" id="PTHR30111:SF1">
    <property type="entry name" value="33 KDA CHAPERONIN"/>
    <property type="match status" value="1"/>
</dbReference>
<dbReference type="GO" id="GO:0042026">
    <property type="term" value="P:protein refolding"/>
    <property type="evidence" value="ECO:0007669"/>
    <property type="project" value="TreeGrafter"/>
</dbReference>
<accession>A0A345Z261</accession>
<dbReference type="Gene3D" id="3.90.1280.10">
    <property type="entry name" value="HSP33 redox switch-like"/>
    <property type="match status" value="1"/>
</dbReference>
<reference evidence="6 7" key="1">
    <citation type="submission" date="2018-07" db="EMBL/GenBank/DDBJ databases">
        <title>Complete genome sequence of Spiroplasma alleghenense PLHS-1 (ATCC 51752).</title>
        <authorList>
            <person name="Chou L."/>
            <person name="Lee T.-Y."/>
            <person name="Tsai Y.-M."/>
            <person name="Kuo C.-H."/>
        </authorList>
    </citation>
    <scope>NUCLEOTIDE SEQUENCE [LARGE SCALE GENOMIC DNA]</scope>
    <source>
        <strain evidence="6 7">PLHS-1</strain>
    </source>
</reference>
<dbReference type="KEGG" id="salx:SALLE_v1c00140"/>
<sequence>MDLEVRALSEKHNLKISIVDLTESIQEIITLQNTNTHASIALGKFLIANCLIGADLKSGQKIISDINGTGLAGTMIAEFQDKTVRGYIQVPDFSLDEIKENEGSPLSQTVGKIGFLQVSKDIGLKEPYSSKVQIVNGEINIDFMYLLSQSDQVNSLISSLVDINESGRVIKAVGIMIQLLPGHSEEDIEFLEGKLGSLEHLLDTLKKTTVYESLIKDIAEDSKILEVNELKYKCTCNKEKVMSSVKLIGEEELQKIVDKKEEVEVICDFCKLKYNITSEEIKKII</sequence>
<keyword evidence="2" id="KW-0862">Zinc</keyword>
<dbReference type="Pfam" id="PF01430">
    <property type="entry name" value="HSP33"/>
    <property type="match status" value="1"/>
</dbReference>
<dbReference type="AlphaFoldDB" id="A0A345Z261"/>
<keyword evidence="3" id="KW-1015">Disulfide bond</keyword>
<keyword evidence="6" id="KW-0346">Stress response</keyword>